<dbReference type="KEGG" id="daur:Daura_01740"/>
<keyword evidence="3" id="KW-1185">Reference proteome</keyword>
<proteinExistence type="predicted"/>
<dbReference type="EMBL" id="CP073767">
    <property type="protein sequence ID" value="UWZ55033.1"/>
    <property type="molecule type" value="Genomic_DNA"/>
</dbReference>
<evidence type="ECO:0000313" key="3">
    <source>
        <dbReference type="Proteomes" id="UP001058003"/>
    </source>
</evidence>
<evidence type="ECO:0000256" key="1">
    <source>
        <dbReference type="SAM" id="MobiDB-lite"/>
    </source>
</evidence>
<reference evidence="2" key="1">
    <citation type="submission" date="2021-04" db="EMBL/GenBank/DDBJ databases">
        <title>Dactylosporangium aurantiacum NRRL B-8018 full assembly.</title>
        <authorList>
            <person name="Hartkoorn R.C."/>
            <person name="Beaudoing E."/>
            <person name="Hot D."/>
        </authorList>
    </citation>
    <scope>NUCLEOTIDE SEQUENCE</scope>
    <source>
        <strain evidence="2">NRRL B-8018</strain>
    </source>
</reference>
<dbReference type="RefSeq" id="WP_081971333.1">
    <property type="nucleotide sequence ID" value="NZ_CP073767.1"/>
</dbReference>
<sequence length="85" mass="9418">MPFADDQIRIDVMCGRAADGRPLGWFRLHVTAGALRPLGLHPDQPTAGLLAGPLPDWWHAAADRSWHRPPDDPAAPRPHRRPHPS</sequence>
<gene>
    <name evidence="2" type="ORF">Daura_01740</name>
</gene>
<organism evidence="2 3">
    <name type="scientific">Dactylosporangium aurantiacum</name>
    <dbReference type="NCBI Taxonomy" id="35754"/>
    <lineage>
        <taxon>Bacteria</taxon>
        <taxon>Bacillati</taxon>
        <taxon>Actinomycetota</taxon>
        <taxon>Actinomycetes</taxon>
        <taxon>Micromonosporales</taxon>
        <taxon>Micromonosporaceae</taxon>
        <taxon>Dactylosporangium</taxon>
    </lineage>
</organism>
<feature type="region of interest" description="Disordered" evidence="1">
    <location>
        <begin position="63"/>
        <end position="85"/>
    </location>
</feature>
<dbReference type="Proteomes" id="UP001058003">
    <property type="component" value="Chromosome"/>
</dbReference>
<name>A0A9Q9IL50_9ACTN</name>
<dbReference type="AlphaFoldDB" id="A0A9Q9IL50"/>
<protein>
    <submittedName>
        <fullName evidence="2">Uncharacterized protein</fullName>
    </submittedName>
</protein>
<evidence type="ECO:0000313" key="2">
    <source>
        <dbReference type="EMBL" id="UWZ55033.1"/>
    </source>
</evidence>
<accession>A0A9Q9IL50</accession>